<gene>
    <name evidence="1" type="ORF">EGYM00392_LOCUS48018</name>
    <name evidence="2" type="ORF">EGYM00392_LOCUS48019</name>
</gene>
<reference evidence="1" key="1">
    <citation type="submission" date="2021-01" db="EMBL/GenBank/DDBJ databases">
        <authorList>
            <person name="Corre E."/>
            <person name="Pelletier E."/>
            <person name="Niang G."/>
            <person name="Scheremetjew M."/>
            <person name="Finn R."/>
            <person name="Kale V."/>
            <person name="Holt S."/>
            <person name="Cochrane G."/>
            <person name="Meng A."/>
            <person name="Brown T."/>
            <person name="Cohen L."/>
        </authorList>
    </citation>
    <scope>NUCLEOTIDE SEQUENCE</scope>
    <source>
        <strain evidence="1">NIES-381</strain>
    </source>
</reference>
<protein>
    <submittedName>
        <fullName evidence="1">Uncharacterized protein</fullName>
    </submittedName>
</protein>
<dbReference type="Pfam" id="PF05935">
    <property type="entry name" value="Arylsulfotrans"/>
    <property type="match status" value="1"/>
</dbReference>
<dbReference type="EMBL" id="HBGA01129772">
    <property type="protein sequence ID" value="CAD9036862.1"/>
    <property type="molecule type" value="Transcribed_RNA"/>
</dbReference>
<evidence type="ECO:0000313" key="1">
    <source>
        <dbReference type="EMBL" id="CAD9036861.1"/>
    </source>
</evidence>
<evidence type="ECO:0000313" key="2">
    <source>
        <dbReference type="EMBL" id="CAD9036862.1"/>
    </source>
</evidence>
<dbReference type="AlphaFoldDB" id="A0A6U8LI88"/>
<dbReference type="EMBL" id="HBGA01129771">
    <property type="protein sequence ID" value="CAD9036861.1"/>
    <property type="molecule type" value="Transcribed_RNA"/>
</dbReference>
<dbReference type="InterPro" id="IPR010262">
    <property type="entry name" value="Arylsulfotransferase_bact"/>
</dbReference>
<proteinExistence type="predicted"/>
<accession>A0A6U8LI88</accession>
<sequence length="402" mass="45673">MAQRHILHHDLHVNPRARTVLLVSFGPVNVSFEQREANATQIRECPIHDSGFLTEVTFTGQVVWSMALNRLLWKDFVRNLLPYSPCRDRLCYCVQSGYVGDVFHLNSVNWDIEQDVIYISMRHIGTIGCIDRKTKAFKWLVGHLYGFRYISYTERNPTLLEGFLSTHDISVVAPDRYVLFSNGNDLWNFYKKMPLLAGGRVLAHRQKKGACLLDISIQPGTSTVVENFAYCFGTPCRAMGSAQRLAFGHYLAHHTYKGITRLVNNRGSLLLEFGAELLGDPTSRKARGQTLWQRTQLFFPWPQVNFTLEGCAVVLQVYDTIYRTIRAKGTVLLHSGAGRLQHKIPFLLKPYWQRTDVVLNGTLWEAMLNGSCSTLVLEVHVEDADVPAVFNVTRMNGTQHAD</sequence>
<dbReference type="GO" id="GO:0004062">
    <property type="term" value="F:aryl sulfotransferase activity"/>
    <property type="evidence" value="ECO:0007669"/>
    <property type="project" value="InterPro"/>
</dbReference>
<name>A0A6U8LI88_9EUGL</name>
<organism evidence="1">
    <name type="scientific">Eutreptiella gymnastica</name>
    <dbReference type="NCBI Taxonomy" id="73025"/>
    <lineage>
        <taxon>Eukaryota</taxon>
        <taxon>Discoba</taxon>
        <taxon>Euglenozoa</taxon>
        <taxon>Euglenida</taxon>
        <taxon>Spirocuta</taxon>
        <taxon>Euglenophyceae</taxon>
        <taxon>Eutreptiales</taxon>
        <taxon>Eutreptiaceae</taxon>
        <taxon>Eutreptiella</taxon>
    </lineage>
</organism>